<name>A0A5J4V150_9EUKA</name>
<sequence>MKCRLKVLDQTLPQIKALWRTTTYQNPFAPANLRKRINEEFIASRISISFGSNTIHRALSVFEDSQIKGVSAIWMVCREIRAQRLDLFLHHPSFSYMYGLLTMVVRKNQTLPLSP</sequence>
<dbReference type="EMBL" id="SNRW01010984">
    <property type="protein sequence ID" value="KAA6375791.1"/>
    <property type="molecule type" value="Genomic_DNA"/>
</dbReference>
<reference evidence="1 2" key="1">
    <citation type="submission" date="2019-03" db="EMBL/GenBank/DDBJ databases">
        <title>Single cell metagenomics reveals metabolic interactions within the superorganism composed of flagellate Streblomastix strix and complex community of Bacteroidetes bacteria on its surface.</title>
        <authorList>
            <person name="Treitli S.C."/>
            <person name="Kolisko M."/>
            <person name="Husnik F."/>
            <person name="Keeling P."/>
            <person name="Hampl V."/>
        </authorList>
    </citation>
    <scope>NUCLEOTIDE SEQUENCE [LARGE SCALE GENOMIC DNA]</scope>
    <source>
        <strain evidence="1">ST1C</strain>
    </source>
</reference>
<dbReference type="AlphaFoldDB" id="A0A5J4V150"/>
<comment type="caution">
    <text evidence="1">The sequence shown here is derived from an EMBL/GenBank/DDBJ whole genome shotgun (WGS) entry which is preliminary data.</text>
</comment>
<organism evidence="1 2">
    <name type="scientific">Streblomastix strix</name>
    <dbReference type="NCBI Taxonomy" id="222440"/>
    <lineage>
        <taxon>Eukaryota</taxon>
        <taxon>Metamonada</taxon>
        <taxon>Preaxostyla</taxon>
        <taxon>Oxymonadida</taxon>
        <taxon>Streblomastigidae</taxon>
        <taxon>Streblomastix</taxon>
    </lineage>
</organism>
<evidence type="ECO:0000313" key="2">
    <source>
        <dbReference type="Proteomes" id="UP000324800"/>
    </source>
</evidence>
<gene>
    <name evidence="1" type="ORF">EZS28_028683</name>
</gene>
<protein>
    <submittedName>
        <fullName evidence="1">Uncharacterized protein</fullName>
    </submittedName>
</protein>
<proteinExistence type="predicted"/>
<evidence type="ECO:0000313" key="1">
    <source>
        <dbReference type="EMBL" id="KAA6375791.1"/>
    </source>
</evidence>
<dbReference type="Proteomes" id="UP000324800">
    <property type="component" value="Unassembled WGS sequence"/>
</dbReference>
<accession>A0A5J4V150</accession>